<name>A0A6N4SV72_CYTH3</name>
<dbReference type="KEGG" id="chu:CHU_3233"/>
<sequence length="1048" mass="119115">MQPSYRGIQIVTLLFFLLSTFTSVAQTSQDQFGKNRIQYKKFDWKLISTENFDIYYYYEGESFAGIAATHAESVFKKLENSLGYSNYNKTKILLYNSVADLQQSNIGLQQGTQVGGSTNLVKATVEVAFEGDLMTFRNDITQGIARTWINILLYGGSFKEVVQSSYFLSLPDWYVKGASAYIARGWDREMDNYIRDLVINNKLRNPSSYSGEEAEWIGQSIWHFISDRYGPDMFANILQITRIYRSDKASIEAATGSYFQTFIDNWKAYYKENAVALDGAILFDTTYKSLNGKNFKGRDITTPVLSTDGKYLAYSVNNKGRYSVLLREVEKRKKKKIAGGGFKLNDQQPITRNPLLAWQTESILASITYKKGKIIYEVVDVTKKKRIEKREIEVFHQINSYAFSTDGKYVVYSADEKGQSDIWLYDLDRSKYLKVTNDEYDDHSPRFGPGNAVIFSSNRNDDTLFTLTRYQSAPNYSLYIYKPGDKVLKRIPAQASNFTKPAFINATTILYLNDENGVQNLYTQDLKTGVSKPLTNNTTDILEYDFNAANNYLAFIARSRGKEKIFIDTAFSFTNAVTITGKTDQSAVMRKKILPPEKPKQTNNLIVVSPKKNDDDIDLDKVYFESDTTLKLPKKVTPAEASNTPPKRTIIPFYGPYPYKNLFGTDMVATTLQVDPLRGFGLLLESQMSDLMSNHRVNMGFFGVADFKSSSLYGEYAYLKNRVDLSTRFDRITYFPSNGSVSHRYVVNKVEIKASYPLSVYSRVSVSPFAQQVRFSDVTDFNTAVTYQDEKKAYVGAKFEFVYDNTISSGMNMIEGTRAKILFETNKNTVSKAENFNRFNIDLRHYQKIHRSSVLALRASYGRFFGAAPKTFIFGGMDNWFFNSVGTGGVTNPLSYETGVNNSDIMFDKYVTNVRGFKYNDQSGQSYFLLNAEFRLPIIKYLYSGSVSSAFLRNFQLVAFTDVGAAWDGANPFSTNNSLNRKIIAAGANNSSPFEIEVNNYRNPFLYGYGLGARTFLFGYYMKGDLAWGIKDGEQLAPRFYFTFGYDF</sequence>
<dbReference type="Gene3D" id="2.120.10.30">
    <property type="entry name" value="TolB, C-terminal domain"/>
    <property type="match status" value="2"/>
</dbReference>
<protein>
    <submittedName>
        <fullName evidence="3">WD-40 repeat-containing protein</fullName>
    </submittedName>
</protein>
<reference evidence="3 4" key="1">
    <citation type="journal article" date="2007" name="Appl. Environ. Microbiol.">
        <title>Genome sequence of the cellulolytic gliding bacterium Cytophaga hutchinsonii.</title>
        <authorList>
            <person name="Xie G."/>
            <person name="Bruce D.C."/>
            <person name="Challacombe J.F."/>
            <person name="Chertkov O."/>
            <person name="Detter J.C."/>
            <person name="Gilna P."/>
            <person name="Han C.S."/>
            <person name="Lucas S."/>
            <person name="Misra M."/>
            <person name="Myers G.L."/>
            <person name="Richardson P."/>
            <person name="Tapia R."/>
            <person name="Thayer N."/>
            <person name="Thompson L.S."/>
            <person name="Brettin T.S."/>
            <person name="Henrissat B."/>
            <person name="Wilson D.B."/>
            <person name="McBride M.J."/>
        </authorList>
    </citation>
    <scope>NUCLEOTIDE SEQUENCE [LARGE SCALE GENOMIC DNA]</scope>
    <source>
        <strain evidence="4">ATCC 33406 / DSM 1761 / CIP 103989 / NBRC 15051 / NCIMB 9469 / D465</strain>
    </source>
</reference>
<evidence type="ECO:0000256" key="1">
    <source>
        <dbReference type="ARBA" id="ARBA00009820"/>
    </source>
</evidence>
<proteinExistence type="inferred from homology"/>
<dbReference type="InterPro" id="IPR011659">
    <property type="entry name" value="WD40"/>
</dbReference>
<organism evidence="3 4">
    <name type="scientific">Cytophaga hutchinsonii (strain ATCC 33406 / DSM 1761 / CIP 103989 / NBRC 15051 / NCIMB 9469 / D465)</name>
    <dbReference type="NCBI Taxonomy" id="269798"/>
    <lineage>
        <taxon>Bacteria</taxon>
        <taxon>Pseudomonadati</taxon>
        <taxon>Bacteroidota</taxon>
        <taxon>Cytophagia</taxon>
        <taxon>Cytophagales</taxon>
        <taxon>Cytophagaceae</taxon>
        <taxon>Cytophaga</taxon>
    </lineage>
</organism>
<dbReference type="RefSeq" id="WP_011586583.1">
    <property type="nucleotide sequence ID" value="NC_008255.1"/>
</dbReference>
<keyword evidence="4" id="KW-1185">Reference proteome</keyword>
<keyword evidence="2" id="KW-0732">Signal</keyword>
<dbReference type="EMBL" id="CP000383">
    <property type="protein sequence ID" value="ABG60473.1"/>
    <property type="molecule type" value="Genomic_DNA"/>
</dbReference>
<gene>
    <name evidence="3" type="ordered locus">CHU_3233</name>
</gene>
<dbReference type="Proteomes" id="UP000001822">
    <property type="component" value="Chromosome"/>
</dbReference>
<evidence type="ECO:0000313" key="3">
    <source>
        <dbReference type="EMBL" id="ABG60473.1"/>
    </source>
</evidence>
<evidence type="ECO:0000313" key="4">
    <source>
        <dbReference type="Proteomes" id="UP000001822"/>
    </source>
</evidence>
<dbReference type="OrthoDB" id="9760276at2"/>
<comment type="similarity">
    <text evidence="1">Belongs to the TolB family.</text>
</comment>
<accession>A0A6N4SV72</accession>
<dbReference type="PANTHER" id="PTHR36842">
    <property type="entry name" value="PROTEIN TOLB HOMOLOG"/>
    <property type="match status" value="1"/>
</dbReference>
<dbReference type="InterPro" id="IPR011042">
    <property type="entry name" value="6-blade_b-propeller_TolB-like"/>
</dbReference>
<evidence type="ECO:0000256" key="2">
    <source>
        <dbReference type="SAM" id="SignalP"/>
    </source>
</evidence>
<dbReference type="SUPFAM" id="SSF82171">
    <property type="entry name" value="DPP6 N-terminal domain-like"/>
    <property type="match status" value="1"/>
</dbReference>
<dbReference type="AlphaFoldDB" id="A0A6N4SV72"/>
<dbReference type="Gene3D" id="2.40.160.50">
    <property type="entry name" value="membrane protein fhac: a member of the omp85/tpsb transporter family"/>
    <property type="match status" value="1"/>
</dbReference>
<feature type="chain" id="PRO_5026739993" evidence="2">
    <location>
        <begin position="26"/>
        <end position="1048"/>
    </location>
</feature>
<feature type="signal peptide" evidence="2">
    <location>
        <begin position="1"/>
        <end position="25"/>
    </location>
</feature>
<dbReference type="PANTHER" id="PTHR36842:SF1">
    <property type="entry name" value="PROTEIN TOLB"/>
    <property type="match status" value="1"/>
</dbReference>
<dbReference type="Pfam" id="PF07676">
    <property type="entry name" value="PD40"/>
    <property type="match status" value="1"/>
</dbReference>